<reference evidence="3 4" key="1">
    <citation type="submission" date="2015-11" db="EMBL/GenBank/DDBJ databases">
        <title>Exploring the genomic traits of fungus-feeding bacterial genus Collimonas.</title>
        <authorList>
            <person name="Song C."/>
            <person name="Schmidt R."/>
            <person name="de Jager V."/>
            <person name="Krzyzanowska D."/>
            <person name="Jongedijk E."/>
            <person name="Cankar K."/>
            <person name="Beekwilder J."/>
            <person name="van Veen A."/>
            <person name="de Boer W."/>
            <person name="van Veen J.A."/>
            <person name="Garbeva P."/>
        </authorList>
    </citation>
    <scope>NUCLEOTIDE SEQUENCE [LARGE SCALE GENOMIC DNA]</scope>
    <source>
        <strain evidence="3 4">Ter6</strain>
    </source>
</reference>
<feature type="chain" id="PRO_5007276845" evidence="2">
    <location>
        <begin position="21"/>
        <end position="65"/>
    </location>
</feature>
<dbReference type="OrthoDB" id="8781051at2"/>
<feature type="compositionally biased region" description="Basic residues" evidence="1">
    <location>
        <begin position="49"/>
        <end position="65"/>
    </location>
</feature>
<sequence length="65" mass="7401">MKKLFGIAALLLALTPFAQAQNSGDPLAGHPDARNDRRVETYKQEPVKHHGKVVKKHHRRVEHKK</sequence>
<dbReference type="PATRIC" id="fig|158899.10.peg.2889"/>
<feature type="signal peptide" evidence="2">
    <location>
        <begin position="1"/>
        <end position="20"/>
    </location>
</feature>
<feature type="compositionally biased region" description="Basic and acidic residues" evidence="1">
    <location>
        <begin position="31"/>
        <end position="48"/>
    </location>
</feature>
<dbReference type="Proteomes" id="UP000072421">
    <property type="component" value="Chromosome"/>
</dbReference>
<dbReference type="AlphaFoldDB" id="A0A127PCN5"/>
<dbReference type="RefSeq" id="WP_061540348.1">
    <property type="nucleotide sequence ID" value="NZ_CP013232.1"/>
</dbReference>
<evidence type="ECO:0000256" key="2">
    <source>
        <dbReference type="SAM" id="SignalP"/>
    </source>
</evidence>
<proteinExistence type="predicted"/>
<protein>
    <submittedName>
        <fullName evidence="3">Uncharacterized protein</fullName>
    </submittedName>
</protein>
<evidence type="ECO:0000313" key="4">
    <source>
        <dbReference type="Proteomes" id="UP000072421"/>
    </source>
</evidence>
<dbReference type="EMBL" id="CP013232">
    <property type="protein sequence ID" value="AMO95558.1"/>
    <property type="molecule type" value="Genomic_DNA"/>
</dbReference>
<feature type="region of interest" description="Disordered" evidence="1">
    <location>
        <begin position="20"/>
        <end position="65"/>
    </location>
</feature>
<accession>A0A127PCN5</accession>
<evidence type="ECO:0000313" key="3">
    <source>
        <dbReference type="EMBL" id="AMO95558.1"/>
    </source>
</evidence>
<evidence type="ECO:0000256" key="1">
    <source>
        <dbReference type="SAM" id="MobiDB-lite"/>
    </source>
</evidence>
<gene>
    <name evidence="3" type="ORF">CFter6_2892</name>
</gene>
<keyword evidence="2" id="KW-0732">Signal</keyword>
<name>A0A127PCN5_9BURK</name>
<organism evidence="3">
    <name type="scientific">Collimonas fungivorans</name>
    <dbReference type="NCBI Taxonomy" id="158899"/>
    <lineage>
        <taxon>Bacteria</taxon>
        <taxon>Pseudomonadati</taxon>
        <taxon>Pseudomonadota</taxon>
        <taxon>Betaproteobacteria</taxon>
        <taxon>Burkholderiales</taxon>
        <taxon>Oxalobacteraceae</taxon>
        <taxon>Collimonas</taxon>
    </lineage>
</organism>